<dbReference type="AlphaFoldDB" id="A0A2H9T702"/>
<feature type="transmembrane region" description="Helical" evidence="6">
    <location>
        <begin position="131"/>
        <end position="154"/>
    </location>
</feature>
<dbReference type="InterPro" id="IPR032816">
    <property type="entry name" value="VTT_dom"/>
</dbReference>
<reference evidence="8" key="1">
    <citation type="journal article" date="2017" name="Appl. Environ. Microbiol.">
        <title>Molecular characterization of an Endozoicomonas-like organism causing infection in king scallop Pecten maximus L.</title>
        <authorList>
            <person name="Cano I."/>
            <person name="van Aerle R."/>
            <person name="Ross S."/>
            <person name="Verner-Jeffreys D.W."/>
            <person name="Paley R.K."/>
            <person name="Rimmer G."/>
            <person name="Ryder D."/>
            <person name="Hooper P."/>
            <person name="Stone D."/>
            <person name="Feist S.W."/>
        </authorList>
    </citation>
    <scope>NUCLEOTIDE SEQUENCE</scope>
</reference>
<proteinExistence type="predicted"/>
<comment type="subcellular location">
    <subcellularLocation>
        <location evidence="1">Cell membrane</location>
        <topology evidence="1">Multi-pass membrane protein</topology>
    </subcellularLocation>
</comment>
<feature type="transmembrane region" description="Helical" evidence="6">
    <location>
        <begin position="193"/>
        <end position="213"/>
    </location>
</feature>
<dbReference type="Pfam" id="PF09335">
    <property type="entry name" value="VTT_dom"/>
    <property type="match status" value="1"/>
</dbReference>
<evidence type="ECO:0000256" key="1">
    <source>
        <dbReference type="ARBA" id="ARBA00004651"/>
    </source>
</evidence>
<evidence type="ECO:0000256" key="5">
    <source>
        <dbReference type="ARBA" id="ARBA00023136"/>
    </source>
</evidence>
<evidence type="ECO:0000313" key="8">
    <source>
        <dbReference type="EMBL" id="PJE79010.1"/>
    </source>
</evidence>
<evidence type="ECO:0000256" key="4">
    <source>
        <dbReference type="ARBA" id="ARBA00022989"/>
    </source>
</evidence>
<dbReference type="PANTHER" id="PTHR12677:SF59">
    <property type="entry name" value="GOLGI APPARATUS MEMBRANE PROTEIN TVP38-RELATED"/>
    <property type="match status" value="1"/>
</dbReference>
<protein>
    <submittedName>
        <fullName evidence="8">TVP38/TMEM64 family inner membrane protein YdjZ</fullName>
    </submittedName>
</protein>
<dbReference type="EMBL" id="NSIT01000105">
    <property type="protein sequence ID" value="PJE79010.1"/>
    <property type="molecule type" value="Genomic_DNA"/>
</dbReference>
<feature type="domain" description="VTT" evidence="7">
    <location>
        <begin position="68"/>
        <end position="181"/>
    </location>
</feature>
<keyword evidence="3 6" id="KW-0812">Transmembrane</keyword>
<evidence type="ECO:0000256" key="3">
    <source>
        <dbReference type="ARBA" id="ARBA00022692"/>
    </source>
</evidence>
<keyword evidence="2" id="KW-1003">Cell membrane</keyword>
<comment type="caution">
    <text evidence="8">The sequence shown here is derived from an EMBL/GenBank/DDBJ whole genome shotgun (WGS) entry which is preliminary data.</text>
</comment>
<keyword evidence="5 6" id="KW-0472">Membrane</keyword>
<feature type="transmembrane region" description="Helical" evidence="6">
    <location>
        <begin position="44"/>
        <end position="62"/>
    </location>
</feature>
<evidence type="ECO:0000256" key="2">
    <source>
        <dbReference type="ARBA" id="ARBA00022475"/>
    </source>
</evidence>
<name>A0A2H9T702_9ZZZZ</name>
<gene>
    <name evidence="8" type="primary">ydjZ</name>
    <name evidence="8" type="ORF">CI610_02017</name>
</gene>
<evidence type="ECO:0000256" key="6">
    <source>
        <dbReference type="SAM" id="Phobius"/>
    </source>
</evidence>
<sequence length="222" mass="24513">MQKKNFPKKTAIVIAALCALLLFYGLDCQQYLSADKFNTLYAEHPFYTALLFFMLYIVVTTLSLPGASLLTLACGFIFGFLSGLLIVSFASTIGATLAFLLSRTLMRSWVQKRFSRYLKTINEGFARDGSLYLLSLRLVPAVPFFAINLIMGVLPMKVTTFYWISQLGMLPATAIFVNAGAQASHIDKLSVSGILSPGLLLSLILLGVFPWIAKKSLAYIKR</sequence>
<accession>A0A2H9T702</accession>
<keyword evidence="4 6" id="KW-1133">Transmembrane helix</keyword>
<dbReference type="PANTHER" id="PTHR12677">
    <property type="entry name" value="GOLGI APPARATUS MEMBRANE PROTEIN TVP38-RELATED"/>
    <property type="match status" value="1"/>
</dbReference>
<dbReference type="GO" id="GO:0005886">
    <property type="term" value="C:plasma membrane"/>
    <property type="evidence" value="ECO:0007669"/>
    <property type="project" value="UniProtKB-SubCell"/>
</dbReference>
<evidence type="ECO:0000259" key="7">
    <source>
        <dbReference type="Pfam" id="PF09335"/>
    </source>
</evidence>
<feature type="transmembrane region" description="Helical" evidence="6">
    <location>
        <begin position="160"/>
        <end position="181"/>
    </location>
</feature>
<organism evidence="8">
    <name type="scientific">invertebrate metagenome</name>
    <dbReference type="NCBI Taxonomy" id="1711999"/>
    <lineage>
        <taxon>unclassified sequences</taxon>
        <taxon>metagenomes</taxon>
        <taxon>organismal metagenomes</taxon>
    </lineage>
</organism>
<dbReference type="InterPro" id="IPR015414">
    <property type="entry name" value="TMEM64"/>
</dbReference>